<dbReference type="RefSeq" id="WP_393014899.1">
    <property type="nucleotide sequence ID" value="NZ_JAZAQF010000086.1"/>
</dbReference>
<reference evidence="2" key="1">
    <citation type="journal article" date="2024" name="Algal Res.">
        <title>Biochemical, toxicological and genomic investigation of a high-biomass producing Limnothrix strain isolated from Italian shallow drinking water reservoir.</title>
        <authorList>
            <person name="Simonazzi M."/>
            <person name="Shishido T.K."/>
            <person name="Delbaje E."/>
            <person name="Wahlsten M."/>
            <person name="Fewer D.P."/>
            <person name="Sivonen K."/>
            <person name="Pezzolesi L."/>
            <person name="Pistocchi R."/>
        </authorList>
    </citation>
    <scope>NUCLEOTIDE SEQUENCE [LARGE SCALE GENOMIC DNA]</scope>
    <source>
        <strain evidence="2">LRLZ20PSL1</strain>
    </source>
</reference>
<evidence type="ECO:0008006" key="3">
    <source>
        <dbReference type="Google" id="ProtNLM"/>
    </source>
</evidence>
<evidence type="ECO:0000313" key="2">
    <source>
        <dbReference type="Proteomes" id="UP001604335"/>
    </source>
</evidence>
<dbReference type="InterPro" id="IPR036909">
    <property type="entry name" value="Cyt_c-like_dom_sf"/>
</dbReference>
<organism evidence="1 2">
    <name type="scientific">Limnothrix redekei LRLZ20PSL1</name>
    <dbReference type="NCBI Taxonomy" id="3112953"/>
    <lineage>
        <taxon>Bacteria</taxon>
        <taxon>Bacillati</taxon>
        <taxon>Cyanobacteriota</taxon>
        <taxon>Cyanophyceae</taxon>
        <taxon>Pseudanabaenales</taxon>
        <taxon>Pseudanabaenaceae</taxon>
        <taxon>Limnothrix</taxon>
    </lineage>
</organism>
<name>A0ABW7CDF8_9CYAN</name>
<dbReference type="Pfam" id="PF09626">
    <property type="entry name" value="DHC"/>
    <property type="match status" value="1"/>
</dbReference>
<dbReference type="EMBL" id="JAZAQF010000086">
    <property type="protein sequence ID" value="MFG3819165.1"/>
    <property type="molecule type" value="Genomic_DNA"/>
</dbReference>
<dbReference type="SUPFAM" id="SSF46626">
    <property type="entry name" value="Cytochrome c"/>
    <property type="match status" value="1"/>
</dbReference>
<comment type="caution">
    <text evidence="1">The sequence shown here is derived from an EMBL/GenBank/DDBJ whole genome shotgun (WGS) entry which is preliminary data.</text>
</comment>
<dbReference type="Proteomes" id="UP001604335">
    <property type="component" value="Unassembled WGS sequence"/>
</dbReference>
<accession>A0ABW7CDF8</accession>
<protein>
    <recommendedName>
        <fullName evidence="3">Diheme cytochrome C</fullName>
    </recommendedName>
</protein>
<sequence length="196" mass="21977">MADSKFGHLIRSRRASWGIALLLALLAMLFGVGLARAIAPSSLPIADSGQSVIAQAERSVLIDPNGDIDRVAPSFTLGRELYLENCASCHIGVPPGLMPSQVWRNLIRDRDHYGTTIEPPRDPSLQIIWNYLKEYSRPAENNEQINYRVGRTTTFKALHPRVQLQDPVQLSTCIRCHPRADFFNFRALSPDWDNAL</sequence>
<proteinExistence type="predicted"/>
<dbReference type="InterPro" id="IPR018588">
    <property type="entry name" value="Dihaem_cytochrome-c"/>
</dbReference>
<gene>
    <name evidence="1" type="ORF">VPK24_16090</name>
</gene>
<keyword evidence="2" id="KW-1185">Reference proteome</keyword>
<evidence type="ECO:0000313" key="1">
    <source>
        <dbReference type="EMBL" id="MFG3819165.1"/>
    </source>
</evidence>